<dbReference type="GO" id="GO:0003677">
    <property type="term" value="F:DNA binding"/>
    <property type="evidence" value="ECO:0007669"/>
    <property type="project" value="UniProtKB-KW"/>
</dbReference>
<evidence type="ECO:0000313" key="4">
    <source>
        <dbReference type="EMBL" id="KPV54515.1"/>
    </source>
</evidence>
<proteinExistence type="predicted"/>
<evidence type="ECO:0000259" key="3">
    <source>
        <dbReference type="Pfam" id="PF07282"/>
    </source>
</evidence>
<keyword evidence="1" id="KW-0238">DNA-binding</keyword>
<feature type="non-terminal residue" evidence="4">
    <location>
        <position position="1"/>
    </location>
</feature>
<sequence>DKYADAWLPSPLLARWQRVVIQHAAGVAQSWRTNRERAEQAYLDELAEYQAQADQERPAPTWQEWQTPTLKQTVMQTNANVVALELSEDSTFDYWLRISTLDKGSPIRLPIKLAAYHRRQLDGKRINTSMTLTRKLSGWWLTLTLNEQIAATTTDESPVVGVDVGIANFLTTSTGKRYGTFHGKLAHRHKLDREKRRRKARLRACLKKKGVARLPSLTNQRLARHVRQEINRAVNQFYADHAGHQVAYEDLDVRTMRFRARRMNAYLYASNLAHLPRQIAWGAKKRGQTAQAGWAAYSSQECPRCHFVSRANRPEQQTFWCQSCCLQLNADENAAINHQARFRDREMQACRSKEAVKALLDTRHVAYREQTARRSRAARREPTFGCESISGQSGVGEHQRLAS</sequence>
<name>A0A0P9DLZ0_9CHLR</name>
<dbReference type="InterPro" id="IPR010095">
    <property type="entry name" value="Cas12f1-like_TNB"/>
</dbReference>
<organism evidence="4 5">
    <name type="scientific">Kouleothrix aurantiaca</name>
    <dbReference type="NCBI Taxonomy" id="186479"/>
    <lineage>
        <taxon>Bacteria</taxon>
        <taxon>Bacillati</taxon>
        <taxon>Chloroflexota</taxon>
        <taxon>Chloroflexia</taxon>
        <taxon>Chloroflexales</taxon>
        <taxon>Roseiflexineae</taxon>
        <taxon>Roseiflexaceae</taxon>
        <taxon>Kouleothrix</taxon>
    </lineage>
</organism>
<gene>
    <name evidence="4" type="ORF">SE17_03235</name>
</gene>
<reference evidence="4 5" key="1">
    <citation type="submission" date="2015-09" db="EMBL/GenBank/DDBJ databases">
        <title>Draft genome sequence of Kouleothrix aurantiaca JCM 19913.</title>
        <authorList>
            <person name="Hemp J."/>
        </authorList>
    </citation>
    <scope>NUCLEOTIDE SEQUENCE [LARGE SCALE GENOMIC DNA]</scope>
    <source>
        <strain evidence="4 5">COM-B</strain>
    </source>
</reference>
<feature type="domain" description="Cas12f1-like TNB" evidence="3">
    <location>
        <begin position="276"/>
        <end position="337"/>
    </location>
</feature>
<evidence type="ECO:0000256" key="1">
    <source>
        <dbReference type="ARBA" id="ARBA00023125"/>
    </source>
</evidence>
<feature type="region of interest" description="Disordered" evidence="2">
    <location>
        <begin position="371"/>
        <end position="403"/>
    </location>
</feature>
<protein>
    <recommendedName>
        <fullName evidence="3">Cas12f1-like TNB domain-containing protein</fullName>
    </recommendedName>
</protein>
<keyword evidence="5" id="KW-1185">Reference proteome</keyword>
<feature type="compositionally biased region" description="Basic and acidic residues" evidence="2">
    <location>
        <begin position="371"/>
        <end position="382"/>
    </location>
</feature>
<evidence type="ECO:0000313" key="5">
    <source>
        <dbReference type="Proteomes" id="UP000050509"/>
    </source>
</evidence>
<evidence type="ECO:0000256" key="2">
    <source>
        <dbReference type="SAM" id="MobiDB-lite"/>
    </source>
</evidence>
<dbReference type="EMBL" id="LJCR01000045">
    <property type="protein sequence ID" value="KPV54515.1"/>
    <property type="molecule type" value="Genomic_DNA"/>
</dbReference>
<comment type="caution">
    <text evidence="4">The sequence shown here is derived from an EMBL/GenBank/DDBJ whole genome shotgun (WGS) entry which is preliminary data.</text>
</comment>
<accession>A0A0P9DLZ0</accession>
<dbReference type="Pfam" id="PF07282">
    <property type="entry name" value="Cas12f1-like_TNB"/>
    <property type="match status" value="1"/>
</dbReference>
<dbReference type="Proteomes" id="UP000050509">
    <property type="component" value="Unassembled WGS sequence"/>
</dbReference>
<dbReference type="AlphaFoldDB" id="A0A0P9DLZ0"/>